<dbReference type="HOGENOM" id="CLU_006586_13_2_1"/>
<organism evidence="6">
    <name type="scientific">Magallana gigas</name>
    <name type="common">Pacific oyster</name>
    <name type="synonym">Crassostrea gigas</name>
    <dbReference type="NCBI Taxonomy" id="29159"/>
    <lineage>
        <taxon>Eukaryota</taxon>
        <taxon>Metazoa</taxon>
        <taxon>Spiralia</taxon>
        <taxon>Lophotrochozoa</taxon>
        <taxon>Mollusca</taxon>
        <taxon>Bivalvia</taxon>
        <taxon>Autobranchia</taxon>
        <taxon>Pteriomorphia</taxon>
        <taxon>Ostreida</taxon>
        <taxon>Ostreoidea</taxon>
        <taxon>Ostreidae</taxon>
        <taxon>Magallana</taxon>
    </lineage>
</organism>
<keyword evidence="3 4" id="KW-0378">Hydrolase</keyword>
<keyword evidence="2" id="KW-0732">Signal</keyword>
<dbReference type="PROSITE" id="PS00122">
    <property type="entry name" value="CARBOXYLESTERASE_B_1"/>
    <property type="match status" value="1"/>
</dbReference>
<dbReference type="FunCoup" id="K1R8Q9">
    <property type="interactions" value="72"/>
</dbReference>
<evidence type="ECO:0000313" key="6">
    <source>
        <dbReference type="EMBL" id="EKC40009.1"/>
    </source>
</evidence>
<evidence type="ECO:0000256" key="3">
    <source>
        <dbReference type="ARBA" id="ARBA00022801"/>
    </source>
</evidence>
<dbReference type="InterPro" id="IPR002018">
    <property type="entry name" value="CarbesteraseB"/>
</dbReference>
<accession>K1R8Q9</accession>
<dbReference type="InParanoid" id="K1R8Q9"/>
<dbReference type="InterPro" id="IPR029058">
    <property type="entry name" value="AB_hydrolase_fold"/>
</dbReference>
<name>K1R8Q9_MAGGI</name>
<dbReference type="AlphaFoldDB" id="K1R8Q9"/>
<dbReference type="SUPFAM" id="SSF53474">
    <property type="entry name" value="alpha/beta-Hydrolases"/>
    <property type="match status" value="1"/>
</dbReference>
<dbReference type="EMBL" id="JH815821">
    <property type="protein sequence ID" value="EKC40009.1"/>
    <property type="molecule type" value="Genomic_DNA"/>
</dbReference>
<dbReference type="ESTHER" id="cragi-k1r8q9">
    <property type="family name" value="Neuroligin"/>
</dbReference>
<evidence type="ECO:0000256" key="1">
    <source>
        <dbReference type="ARBA" id="ARBA00005964"/>
    </source>
</evidence>
<dbReference type="GO" id="GO:0016787">
    <property type="term" value="F:hydrolase activity"/>
    <property type="evidence" value="ECO:0007669"/>
    <property type="project" value="UniProtKB-KW"/>
</dbReference>
<dbReference type="Gene3D" id="3.40.50.1820">
    <property type="entry name" value="alpha/beta hydrolase"/>
    <property type="match status" value="1"/>
</dbReference>
<evidence type="ECO:0000259" key="5">
    <source>
        <dbReference type="Pfam" id="PF00135"/>
    </source>
</evidence>
<dbReference type="InterPro" id="IPR051093">
    <property type="entry name" value="Neuroligin/BSAL"/>
</dbReference>
<evidence type="ECO:0000256" key="2">
    <source>
        <dbReference type="ARBA" id="ARBA00022729"/>
    </source>
</evidence>
<gene>
    <name evidence="6" type="ORF">CGI_10015905</name>
</gene>
<dbReference type="InterPro" id="IPR019826">
    <property type="entry name" value="Carboxylesterase_B_AS"/>
</dbReference>
<dbReference type="EC" id="3.1.1.-" evidence="4"/>
<dbReference type="PANTHER" id="PTHR43903">
    <property type="entry name" value="NEUROLIGIN"/>
    <property type="match status" value="1"/>
</dbReference>
<feature type="domain" description="Carboxylesterase type B" evidence="5">
    <location>
        <begin position="16"/>
        <end position="492"/>
    </location>
</feature>
<protein>
    <recommendedName>
        <fullName evidence="4">Carboxylic ester hydrolase</fullName>
        <ecNumber evidence="4">3.1.1.-</ecNumber>
    </recommendedName>
</protein>
<dbReference type="Pfam" id="PF00135">
    <property type="entry name" value="COesterase"/>
    <property type="match status" value="1"/>
</dbReference>
<proteinExistence type="inferred from homology"/>
<sequence length="510" mass="56643">MLLAICFSNGTFVTTDIETGQVRGYRIPTSSGGDLDIFLGIPFAEPPLGNLRFAPPQEKKSWRPSVFNATTYGPACQQPLHFLQKYSFGKSFSDVSEDCLYLNVFAPKNVSSPDQRFPVMVWIHGGSFRYGSGSEYDGRILAAKGEVVVVTINYRLGALGFLSTDDSVTSGNQGLLDQVMALKWVNRNIQHFGGNPSQVTLFGQSAGGSAVSLHIFSRLSEGLFQAVIAQSGCALSPFSVYRPPHSIRTTTRNLALMLHCPVNSSQSIIDCLRQKSAAELSITYPQHPDMIAAFAPRVDGYFLHDTPEKLLQRGEFNHNVNVMTGFVPNESADEIPDDFNAKGGYDVTQYNSLVTSWSRRFLNSDHVRSAVTCFYTPSESDDQKNVQTYMQNNKCLYVVVLGIIHASELYYLFGTPLFHSEACPGDQNVTCPQIWTSYQHWDDLDREISETVILLWSSFAKMANRGRRPKETWRRTALKDLESRSLTIETAPGVAADQARWKSLVDASST</sequence>
<evidence type="ECO:0000256" key="4">
    <source>
        <dbReference type="RuleBase" id="RU361235"/>
    </source>
</evidence>
<comment type="similarity">
    <text evidence="1 4">Belongs to the type-B carboxylesterase/lipase family.</text>
</comment>
<reference evidence="6" key="1">
    <citation type="journal article" date="2012" name="Nature">
        <title>The oyster genome reveals stress adaptation and complexity of shell formation.</title>
        <authorList>
            <person name="Zhang G."/>
            <person name="Fang X."/>
            <person name="Guo X."/>
            <person name="Li L."/>
            <person name="Luo R."/>
            <person name="Xu F."/>
            <person name="Yang P."/>
            <person name="Zhang L."/>
            <person name="Wang X."/>
            <person name="Qi H."/>
            <person name="Xiong Z."/>
            <person name="Que H."/>
            <person name="Xie Y."/>
            <person name="Holland P.W."/>
            <person name="Paps J."/>
            <person name="Zhu Y."/>
            <person name="Wu F."/>
            <person name="Chen Y."/>
            <person name="Wang J."/>
            <person name="Peng C."/>
            <person name="Meng J."/>
            <person name="Yang L."/>
            <person name="Liu J."/>
            <person name="Wen B."/>
            <person name="Zhang N."/>
            <person name="Huang Z."/>
            <person name="Zhu Q."/>
            <person name="Feng Y."/>
            <person name="Mount A."/>
            <person name="Hedgecock D."/>
            <person name="Xu Z."/>
            <person name="Liu Y."/>
            <person name="Domazet-Loso T."/>
            <person name="Du Y."/>
            <person name="Sun X."/>
            <person name="Zhang S."/>
            <person name="Liu B."/>
            <person name="Cheng P."/>
            <person name="Jiang X."/>
            <person name="Li J."/>
            <person name="Fan D."/>
            <person name="Wang W."/>
            <person name="Fu W."/>
            <person name="Wang T."/>
            <person name="Wang B."/>
            <person name="Zhang J."/>
            <person name="Peng Z."/>
            <person name="Li Y."/>
            <person name="Li N."/>
            <person name="Wang J."/>
            <person name="Chen M."/>
            <person name="He Y."/>
            <person name="Tan F."/>
            <person name="Song X."/>
            <person name="Zheng Q."/>
            <person name="Huang R."/>
            <person name="Yang H."/>
            <person name="Du X."/>
            <person name="Chen L."/>
            <person name="Yang M."/>
            <person name="Gaffney P.M."/>
            <person name="Wang S."/>
            <person name="Luo L."/>
            <person name="She Z."/>
            <person name="Ming Y."/>
            <person name="Huang W."/>
            <person name="Zhang S."/>
            <person name="Huang B."/>
            <person name="Zhang Y."/>
            <person name="Qu T."/>
            <person name="Ni P."/>
            <person name="Miao G."/>
            <person name="Wang J."/>
            <person name="Wang Q."/>
            <person name="Steinberg C.E."/>
            <person name="Wang H."/>
            <person name="Li N."/>
            <person name="Qian L."/>
            <person name="Zhang G."/>
            <person name="Li Y."/>
            <person name="Yang H."/>
            <person name="Liu X."/>
            <person name="Wang J."/>
            <person name="Yin Y."/>
            <person name="Wang J."/>
        </authorList>
    </citation>
    <scope>NUCLEOTIDE SEQUENCE [LARGE SCALE GENOMIC DNA]</scope>
    <source>
        <strain evidence="6">05x7-T-G4-1.051#20</strain>
    </source>
</reference>
<dbReference type="PROSITE" id="PS00941">
    <property type="entry name" value="CARBOXYLESTERASE_B_2"/>
    <property type="match status" value="1"/>
</dbReference>
<dbReference type="InterPro" id="IPR019819">
    <property type="entry name" value="Carboxylesterase_B_CS"/>
</dbReference>